<dbReference type="EMBL" id="MK292101">
    <property type="protein sequence ID" value="QEJ81441.1"/>
    <property type="molecule type" value="Genomic_DNA"/>
</dbReference>
<evidence type="ECO:0000313" key="14">
    <source>
        <dbReference type="EMBL" id="QEJ81441.1"/>
    </source>
</evidence>
<keyword evidence="4 12" id="KW-0813">Transport</keyword>
<evidence type="ECO:0000256" key="8">
    <source>
        <dbReference type="ARBA" id="ARBA00022989"/>
    </source>
</evidence>
<keyword evidence="5 12" id="KW-0138">CF(0)</keyword>
<comment type="similarity">
    <text evidence="2 12">Belongs to the ATPase protein 8 family.</text>
</comment>
<evidence type="ECO:0000256" key="6">
    <source>
        <dbReference type="ARBA" id="ARBA00022692"/>
    </source>
</evidence>
<evidence type="ECO:0000256" key="1">
    <source>
        <dbReference type="ARBA" id="ARBA00004304"/>
    </source>
</evidence>
<reference evidence="14" key="1">
    <citation type="journal article" date="2019" name="Mol. Phylogenet. Evol.">
        <title>Phylogenetic analysis provides insights into the evolution of Asian fireflies and adult bioluminescence.</title>
        <authorList>
            <person name="Chen X."/>
            <person name="Dong Z."/>
            <person name="Liu G."/>
            <person name="He J."/>
            <person name="Zhao R."/>
            <person name="Wang W."/>
            <person name="Peng Y."/>
            <person name="Li X."/>
        </authorList>
    </citation>
    <scope>NUCLEOTIDE SEQUENCE</scope>
</reference>
<geneLocation type="mitochondrion" evidence="14"/>
<dbReference type="InterPro" id="IPR001421">
    <property type="entry name" value="ATP8_metazoa"/>
</dbReference>
<proteinExistence type="inferred from homology"/>
<evidence type="ECO:0000256" key="7">
    <source>
        <dbReference type="ARBA" id="ARBA00022781"/>
    </source>
</evidence>
<accession>A0A5C0PWI2</accession>
<organism evidence="14">
    <name type="scientific">Stenocladius sp. FM17</name>
    <dbReference type="NCBI Taxonomy" id="2596692"/>
    <lineage>
        <taxon>Eukaryota</taxon>
        <taxon>Metazoa</taxon>
        <taxon>Ecdysozoa</taxon>
        <taxon>Arthropoda</taxon>
        <taxon>Hexapoda</taxon>
        <taxon>Insecta</taxon>
        <taxon>Pterygota</taxon>
        <taxon>Neoptera</taxon>
        <taxon>Endopterygota</taxon>
        <taxon>Coleoptera</taxon>
        <taxon>Polyphaga</taxon>
        <taxon>Elateriformia</taxon>
        <taxon>Elateroidea</taxon>
        <taxon>Lampyridae</taxon>
        <taxon>Ototretinae</taxon>
        <taxon>Stenocladius</taxon>
    </lineage>
</organism>
<evidence type="ECO:0000256" key="2">
    <source>
        <dbReference type="ARBA" id="ARBA00008892"/>
    </source>
</evidence>
<dbReference type="GO" id="GO:0031966">
    <property type="term" value="C:mitochondrial membrane"/>
    <property type="evidence" value="ECO:0007669"/>
    <property type="project" value="UniProtKB-SubCell"/>
</dbReference>
<comment type="subunit">
    <text evidence="3">F-type ATPases have 2 components, CF(1) - the catalytic core - and CF(0) - the membrane proton channel.</text>
</comment>
<keyword evidence="11 13" id="KW-0472">Membrane</keyword>
<dbReference type="GO" id="GO:0015078">
    <property type="term" value="F:proton transmembrane transporter activity"/>
    <property type="evidence" value="ECO:0007669"/>
    <property type="project" value="InterPro"/>
</dbReference>
<keyword evidence="8 13" id="KW-1133">Transmembrane helix</keyword>
<evidence type="ECO:0000256" key="12">
    <source>
        <dbReference type="RuleBase" id="RU003661"/>
    </source>
</evidence>
<dbReference type="Pfam" id="PF00895">
    <property type="entry name" value="ATP-synt_8"/>
    <property type="match status" value="1"/>
</dbReference>
<name>A0A5C0PWI2_9COLE</name>
<sequence length="50" mass="6342">MPQMAPMMWLVLMITFMITFLLMNSMNYFSMLYKYKNFKKYNKNTLKWKW</sequence>
<evidence type="ECO:0000256" key="3">
    <source>
        <dbReference type="ARBA" id="ARBA00011291"/>
    </source>
</evidence>
<protein>
    <recommendedName>
        <fullName evidence="12">ATP synthase complex subunit 8</fullName>
    </recommendedName>
</protein>
<dbReference type="GO" id="GO:0045259">
    <property type="term" value="C:proton-transporting ATP synthase complex"/>
    <property type="evidence" value="ECO:0007669"/>
    <property type="project" value="UniProtKB-KW"/>
</dbReference>
<evidence type="ECO:0000256" key="10">
    <source>
        <dbReference type="ARBA" id="ARBA00023128"/>
    </source>
</evidence>
<evidence type="ECO:0000256" key="5">
    <source>
        <dbReference type="ARBA" id="ARBA00022547"/>
    </source>
</evidence>
<comment type="subcellular location">
    <subcellularLocation>
        <location evidence="1 12">Mitochondrion membrane</location>
        <topology evidence="1 12">Single-pass membrane protein</topology>
    </subcellularLocation>
</comment>
<dbReference type="AlphaFoldDB" id="A0A5C0PWI2"/>
<evidence type="ECO:0000256" key="9">
    <source>
        <dbReference type="ARBA" id="ARBA00023065"/>
    </source>
</evidence>
<feature type="transmembrane region" description="Helical" evidence="13">
    <location>
        <begin position="6"/>
        <end position="29"/>
    </location>
</feature>
<keyword evidence="6 12" id="KW-0812">Transmembrane</keyword>
<dbReference type="GO" id="GO:0015986">
    <property type="term" value="P:proton motive force-driven ATP synthesis"/>
    <property type="evidence" value="ECO:0007669"/>
    <property type="project" value="InterPro"/>
</dbReference>
<evidence type="ECO:0000256" key="11">
    <source>
        <dbReference type="ARBA" id="ARBA00023136"/>
    </source>
</evidence>
<evidence type="ECO:0000256" key="4">
    <source>
        <dbReference type="ARBA" id="ARBA00022448"/>
    </source>
</evidence>
<evidence type="ECO:0000256" key="13">
    <source>
        <dbReference type="SAM" id="Phobius"/>
    </source>
</evidence>
<keyword evidence="7 12" id="KW-0375">Hydrogen ion transport</keyword>
<gene>
    <name evidence="14" type="primary">ATP8</name>
    <name evidence="14" type="ORF">FM17_13</name>
</gene>
<keyword evidence="10 12" id="KW-0496">Mitochondrion</keyword>
<keyword evidence="9 12" id="KW-0406">Ion transport</keyword>